<dbReference type="PANTHER" id="PTHR47336">
    <property type="entry name" value="TRANSCRIPTION FACTOR HMS1-RELATED"/>
    <property type="match status" value="1"/>
</dbReference>
<name>A0ABR4P5R9_9HELO</name>
<dbReference type="Proteomes" id="UP001629113">
    <property type="component" value="Unassembled WGS sequence"/>
</dbReference>
<organism evidence="3 4">
    <name type="scientific">Phlyctema vagabunda</name>
    <dbReference type="NCBI Taxonomy" id="108571"/>
    <lineage>
        <taxon>Eukaryota</taxon>
        <taxon>Fungi</taxon>
        <taxon>Dikarya</taxon>
        <taxon>Ascomycota</taxon>
        <taxon>Pezizomycotina</taxon>
        <taxon>Leotiomycetes</taxon>
        <taxon>Helotiales</taxon>
        <taxon>Dermateaceae</taxon>
        <taxon>Phlyctema</taxon>
    </lineage>
</organism>
<dbReference type="SMART" id="SM00353">
    <property type="entry name" value="HLH"/>
    <property type="match status" value="1"/>
</dbReference>
<dbReference type="PROSITE" id="PS50888">
    <property type="entry name" value="BHLH"/>
    <property type="match status" value="1"/>
</dbReference>
<gene>
    <name evidence="3" type="ORF">PVAG01_10162</name>
</gene>
<dbReference type="EMBL" id="JBFCZG010000009">
    <property type="protein sequence ID" value="KAL3418446.1"/>
    <property type="molecule type" value="Genomic_DNA"/>
</dbReference>
<evidence type="ECO:0000313" key="3">
    <source>
        <dbReference type="EMBL" id="KAL3418446.1"/>
    </source>
</evidence>
<dbReference type="InterPro" id="IPR052099">
    <property type="entry name" value="Regulatory_TF_Diverse"/>
</dbReference>
<feature type="region of interest" description="Disordered" evidence="1">
    <location>
        <begin position="14"/>
        <end position="41"/>
    </location>
</feature>
<dbReference type="Pfam" id="PF00010">
    <property type="entry name" value="HLH"/>
    <property type="match status" value="1"/>
</dbReference>
<dbReference type="Gene3D" id="4.10.280.10">
    <property type="entry name" value="Helix-loop-helix DNA-binding domain"/>
    <property type="match status" value="1"/>
</dbReference>
<keyword evidence="4" id="KW-1185">Reference proteome</keyword>
<evidence type="ECO:0000313" key="4">
    <source>
        <dbReference type="Proteomes" id="UP001629113"/>
    </source>
</evidence>
<feature type="domain" description="BHLH" evidence="2">
    <location>
        <begin position="51"/>
        <end position="127"/>
    </location>
</feature>
<dbReference type="SUPFAM" id="SSF47459">
    <property type="entry name" value="HLH, helix-loop-helix DNA-binding domain"/>
    <property type="match status" value="1"/>
</dbReference>
<dbReference type="InterPro" id="IPR036638">
    <property type="entry name" value="HLH_DNA-bd_sf"/>
</dbReference>
<dbReference type="PANTHER" id="PTHR47336:SF2">
    <property type="entry name" value="TRANSCRIPTION FACTOR HMS1-RELATED"/>
    <property type="match status" value="1"/>
</dbReference>
<evidence type="ECO:0000259" key="2">
    <source>
        <dbReference type="PROSITE" id="PS50888"/>
    </source>
</evidence>
<feature type="region of interest" description="Disordered" evidence="1">
    <location>
        <begin position="189"/>
        <end position="215"/>
    </location>
</feature>
<sequence length="215" mass="23650">MPTLVNISSLAALQSTPLSPSPTPEPEIRIHKNKKRKPNFDEEIPDVLVSSRKRGHNVIEKRYRTNLNEKINCLREGIPALRPGSGPNARSIGEGADLDGYQNDEVQHQKYGKAAILGRALEYIKHLEAATQRLGGDVNVLQTRVEAFEKLSMFASIVVSGNRCIAPSRSLAVNGNTLESVQSDFQQVKPVCKPPVSTSSTRDKVSKQSKVGDRR</sequence>
<proteinExistence type="predicted"/>
<protein>
    <submittedName>
        <fullName evidence="3">Sterol regulatory element binding protein sre1</fullName>
    </submittedName>
</protein>
<comment type="caution">
    <text evidence="3">The sequence shown here is derived from an EMBL/GenBank/DDBJ whole genome shotgun (WGS) entry which is preliminary data.</text>
</comment>
<reference evidence="3 4" key="1">
    <citation type="submission" date="2024-06" db="EMBL/GenBank/DDBJ databases">
        <title>Complete genome of Phlyctema vagabunda strain 19-DSS-EL-015.</title>
        <authorList>
            <person name="Fiorenzani C."/>
        </authorList>
    </citation>
    <scope>NUCLEOTIDE SEQUENCE [LARGE SCALE GENOMIC DNA]</scope>
    <source>
        <strain evidence="3 4">19-DSS-EL-015</strain>
    </source>
</reference>
<evidence type="ECO:0000256" key="1">
    <source>
        <dbReference type="SAM" id="MobiDB-lite"/>
    </source>
</evidence>
<dbReference type="InterPro" id="IPR011598">
    <property type="entry name" value="bHLH_dom"/>
</dbReference>
<accession>A0ABR4P5R9</accession>
<feature type="compositionally biased region" description="Basic and acidic residues" evidence="1">
    <location>
        <begin position="201"/>
        <end position="215"/>
    </location>
</feature>